<evidence type="ECO:0000259" key="1">
    <source>
        <dbReference type="Pfam" id="PF08787"/>
    </source>
</evidence>
<feature type="domain" description="Alginate lyase 2" evidence="1">
    <location>
        <begin position="3"/>
        <end position="223"/>
    </location>
</feature>
<dbReference type="eggNOG" id="ENOG5030162">
    <property type="taxonomic scope" value="Bacteria"/>
</dbReference>
<accession>A0A2C9ENI1</accession>
<sequence length="224" mass="24031">MPVDISTLDIATPLPTSASTPLALELNGNLALAQCPSVISRLADGSIQLCAPTWGAASKSTHRTRCEWKESRYWALSSAADHWSRQQMTLTKVNSAQKVVVAQMHVRDDVNPAVKVFWDKGTLTYALRQSFNGADPRPLPLLGGVPLDALFQLSIHCTYAGLITIGASCNGQQASSPPHALDSTWDGQVFDFHGGIYNQIDFTPSTPAEDGSACIISQLSLSHA</sequence>
<dbReference type="EMBL" id="CP003190">
    <property type="protein sequence ID" value="AGL85223.1"/>
    <property type="molecule type" value="Genomic_DNA"/>
</dbReference>
<dbReference type="RefSeq" id="WP_015635901.1">
    <property type="nucleotide sequence ID" value="NC_021237.1"/>
</dbReference>
<evidence type="ECO:0000313" key="2">
    <source>
        <dbReference type="EMBL" id="AGL85223.1"/>
    </source>
</evidence>
<dbReference type="GeneID" id="57476439"/>
<dbReference type="Pfam" id="PF08787">
    <property type="entry name" value="Alginate_lyase2"/>
    <property type="match status" value="1"/>
</dbReference>
<dbReference type="KEGG" id="pprc:PFLCHA0_c34530"/>
<evidence type="ECO:0000313" key="3">
    <source>
        <dbReference type="Proteomes" id="UP000013940"/>
    </source>
</evidence>
<dbReference type="InterPro" id="IPR013320">
    <property type="entry name" value="ConA-like_dom_sf"/>
</dbReference>
<dbReference type="AlphaFoldDB" id="A0A2C9ENI1"/>
<dbReference type="Proteomes" id="UP000013940">
    <property type="component" value="Chromosome"/>
</dbReference>
<dbReference type="Gene3D" id="2.60.120.200">
    <property type="match status" value="1"/>
</dbReference>
<reference evidence="3" key="1">
    <citation type="journal article" date="2014" name="Genome Announc.">
        <title>Full-genome sequence of the plant growth-promoting bacterium Pseudomonas protegens CHA0.</title>
        <authorList>
            <person name="Jousset A."/>
            <person name="Schuldes J."/>
            <person name="Keel C."/>
            <person name="Maurhofer M."/>
            <person name="Daniel R."/>
            <person name="Scheu S."/>
            <person name="Thuermer A."/>
        </authorList>
    </citation>
    <scope>NUCLEOTIDE SEQUENCE [LARGE SCALE GENOMIC DNA]</scope>
    <source>
        <strain evidence="3">DSM 19095 / LMG 27888 / CFBP 6595 / CHA0</strain>
    </source>
</reference>
<protein>
    <recommendedName>
        <fullName evidence="1">Alginate lyase 2 domain-containing protein</fullName>
    </recommendedName>
</protein>
<dbReference type="SUPFAM" id="SSF49899">
    <property type="entry name" value="Concanavalin A-like lectins/glucanases"/>
    <property type="match status" value="1"/>
</dbReference>
<dbReference type="InterPro" id="IPR014895">
    <property type="entry name" value="Alginate_lyase_2"/>
</dbReference>
<organism evidence="2 3">
    <name type="scientific">Pseudomonas protegens (strain DSM 19095 / LMG 27888 / CFBP 6595 / CHA0)</name>
    <dbReference type="NCBI Taxonomy" id="1124983"/>
    <lineage>
        <taxon>Bacteria</taxon>
        <taxon>Pseudomonadati</taxon>
        <taxon>Pseudomonadota</taxon>
        <taxon>Gammaproteobacteria</taxon>
        <taxon>Pseudomonadales</taxon>
        <taxon>Pseudomonadaceae</taxon>
        <taxon>Pseudomonas</taxon>
    </lineage>
</organism>
<name>A0A2C9ENI1_PSEPH</name>
<gene>
    <name evidence="2" type="ORF">PFLCHA0_c34530</name>
</gene>
<dbReference type="HOGENOM" id="CLU_1234149_0_0_6"/>
<proteinExistence type="predicted"/>